<feature type="active site" evidence="5">
    <location>
        <position position="656"/>
    </location>
</feature>
<dbReference type="InterPro" id="IPR029063">
    <property type="entry name" value="SAM-dependent_MTases_sf"/>
</dbReference>
<keyword evidence="2 5" id="KW-0489">Methyltransferase</keyword>
<accession>A0A9Q3BP05</accession>
<dbReference type="PRINTS" id="PR00105">
    <property type="entry name" value="C5METTRFRASE"/>
</dbReference>
<name>A0A9Q3BP05_9BASI</name>
<dbReference type="InterPro" id="IPR050390">
    <property type="entry name" value="C5-Methyltransferase"/>
</dbReference>
<dbReference type="GO" id="GO:0003886">
    <property type="term" value="F:DNA (cytosine-5-)-methyltransferase activity"/>
    <property type="evidence" value="ECO:0007669"/>
    <property type="project" value="UniProtKB-EC"/>
</dbReference>
<gene>
    <name evidence="8" type="ORF">O181_008238</name>
</gene>
<evidence type="ECO:0000256" key="1">
    <source>
        <dbReference type="ARBA" id="ARBA00011975"/>
    </source>
</evidence>
<dbReference type="GO" id="GO:0003677">
    <property type="term" value="F:DNA binding"/>
    <property type="evidence" value="ECO:0007669"/>
    <property type="project" value="TreeGrafter"/>
</dbReference>
<evidence type="ECO:0000256" key="2">
    <source>
        <dbReference type="ARBA" id="ARBA00022603"/>
    </source>
</evidence>
<proteinExistence type="inferred from homology"/>
<dbReference type="GO" id="GO:0044027">
    <property type="term" value="P:negative regulation of gene expression via chromosomal CpG island methylation"/>
    <property type="evidence" value="ECO:0007669"/>
    <property type="project" value="TreeGrafter"/>
</dbReference>
<dbReference type="Pfam" id="PF00145">
    <property type="entry name" value="DNA_methylase"/>
    <property type="match status" value="2"/>
</dbReference>
<dbReference type="AlphaFoldDB" id="A0A9Q3BP05"/>
<protein>
    <recommendedName>
        <fullName evidence="1">DNA (cytosine-5-)-methyltransferase</fullName>
        <ecNumber evidence="1">2.1.1.37</ecNumber>
    </recommendedName>
</protein>
<keyword evidence="3 5" id="KW-0808">Transferase</keyword>
<reference evidence="8" key="1">
    <citation type="submission" date="2021-03" db="EMBL/GenBank/DDBJ databases">
        <title>Draft genome sequence of rust myrtle Austropuccinia psidii MF-1, a brazilian biotype.</title>
        <authorList>
            <person name="Quecine M.C."/>
            <person name="Pachon D.M.R."/>
            <person name="Bonatelli M.L."/>
            <person name="Correr F.H."/>
            <person name="Franceschini L.M."/>
            <person name="Leite T.F."/>
            <person name="Margarido G.R.A."/>
            <person name="Almeida C.A."/>
            <person name="Ferrarezi J.A."/>
            <person name="Labate C.A."/>
        </authorList>
    </citation>
    <scope>NUCLEOTIDE SEQUENCE</scope>
    <source>
        <strain evidence="8">MF-1</strain>
    </source>
</reference>
<feature type="region of interest" description="Disordered" evidence="7">
    <location>
        <begin position="182"/>
        <end position="204"/>
    </location>
</feature>
<evidence type="ECO:0000256" key="3">
    <source>
        <dbReference type="ARBA" id="ARBA00022679"/>
    </source>
</evidence>
<sequence length="1097" mass="124471">MDTSFFFAFIVLRVFSLFLFYPFGQVVRCSLGQPPASERSPVRPQHGPLVFADIRRWDRPLSRVIVISSDEEPEVTTPDSPPAAIVLPQIYRRFTDFIPGLKVVSPTPSNPTPSRQEYQRCEFDLHPDQIIWLEAGPWVISEKGEDFYRSVSVQNQIIRIGSVVRCRRKTGLEFSYRKAKLKTPHPDYGSDTEDEDSGAQDNSPRPNVRRFWVRALFERDQAKYFHGTWLEDATHSFIASAAEPNELFLVQQCYEIDLKFVVAIEDFSWIFKSDSSPLPHDKLFCRFRWSPVHGNWVDLPNNQQVKPVASRIVDSIALCPTCGSIPSEIEWLADPATGQISLGESDRYESLGFILRGKDVYKLNDFVRVSAQNPLDPQEIGQIVEICGVRANPHTEQTILLDEAPFQPAAEVYSKLKASNRKPVITVRLYSRLPWYRSNKYSDDFKDDRRLWLTQKERLVDVKDELQGKCEIVHLVNSKGQGYFTLGTQHRVSVDSILKRENCFYSILPTPKQQSQRCSVPIIGKAWKKAIISQEQEWVKVEYKKKSDVPQEVKLRHLELFGGIGSMSVAFAEVGLALEKKTMFIDLCVSACETIACNFPHCQVICADVNQVLELMVKENPNCDDFLIDQRTGLKLFRSDLPKPGDFDLITAGFPCGSHSTLNAMRKATDAKNALCATTLSFVDYLKPKYILFENVRGLLKTTFSNPTDGLTYDKPFLRLITGTLVSLGYQVQFGVLQAAQFGAPQKRRRIIFTGALHGLTAPTLPEPTHHFPDEALAIPLPKNSFQYEKTVKAGYKKSNSAALKAITIRDAISDLPRFEYQNPHLIIPPATKRQKVEEPIPLINDFLSLHEPKSSLVGFDDIQYLSPPSNNFQVWLRKDLGRRIQSASTSQNEGVVIRRIQNWHVTPKFSAKVVERICNIPFRPGADHEALPQPLKLKPAANNLFNDLDGNYGRLSYDDQFQTIITVSKTLITVLLICWKKKNCGLIFAYIYKTMNPRNQGKCGMVLHPDQSRTYTVLEAQRAQGFPDWYRLEPGPSNLKNNCSSRLFRLVGNAIPIPICLGLARSLLRAIEIDRNRSTGLLDDEIRPVEVIDLMD</sequence>
<keyword evidence="4 5" id="KW-0949">S-adenosyl-L-methionine</keyword>
<dbReference type="InterPro" id="IPR001525">
    <property type="entry name" value="C5_MeTfrase"/>
</dbReference>
<comment type="similarity">
    <text evidence="5 6">Belongs to the class I-like SAM-binding methyltransferase superfamily. C5-methyltransferase family.</text>
</comment>
<dbReference type="GO" id="GO:0032259">
    <property type="term" value="P:methylation"/>
    <property type="evidence" value="ECO:0007669"/>
    <property type="project" value="UniProtKB-KW"/>
</dbReference>
<dbReference type="Proteomes" id="UP000765509">
    <property type="component" value="Unassembled WGS sequence"/>
</dbReference>
<evidence type="ECO:0000313" key="9">
    <source>
        <dbReference type="Proteomes" id="UP000765509"/>
    </source>
</evidence>
<dbReference type="Gene3D" id="3.40.50.150">
    <property type="entry name" value="Vaccinia Virus protein VP39"/>
    <property type="match status" value="1"/>
</dbReference>
<dbReference type="NCBIfam" id="TIGR00675">
    <property type="entry name" value="dcm"/>
    <property type="match status" value="1"/>
</dbReference>
<evidence type="ECO:0000256" key="5">
    <source>
        <dbReference type="PROSITE-ProRule" id="PRU01016"/>
    </source>
</evidence>
<dbReference type="SUPFAM" id="SSF53335">
    <property type="entry name" value="S-adenosyl-L-methionine-dependent methyltransferases"/>
    <property type="match status" value="1"/>
</dbReference>
<dbReference type="PANTHER" id="PTHR10629:SF52">
    <property type="entry name" value="DNA (CYTOSINE-5)-METHYLTRANSFERASE 1"/>
    <property type="match status" value="1"/>
</dbReference>
<organism evidence="8 9">
    <name type="scientific">Austropuccinia psidii MF-1</name>
    <dbReference type="NCBI Taxonomy" id="1389203"/>
    <lineage>
        <taxon>Eukaryota</taxon>
        <taxon>Fungi</taxon>
        <taxon>Dikarya</taxon>
        <taxon>Basidiomycota</taxon>
        <taxon>Pucciniomycotina</taxon>
        <taxon>Pucciniomycetes</taxon>
        <taxon>Pucciniales</taxon>
        <taxon>Sphaerophragmiaceae</taxon>
        <taxon>Austropuccinia</taxon>
    </lineage>
</organism>
<evidence type="ECO:0000313" key="8">
    <source>
        <dbReference type="EMBL" id="MBW0468523.1"/>
    </source>
</evidence>
<dbReference type="EMBL" id="AVOT02001890">
    <property type="protein sequence ID" value="MBW0468523.1"/>
    <property type="molecule type" value="Genomic_DNA"/>
</dbReference>
<dbReference type="InterPro" id="IPR043151">
    <property type="entry name" value="BAH_sf"/>
</dbReference>
<evidence type="ECO:0000256" key="7">
    <source>
        <dbReference type="SAM" id="MobiDB-lite"/>
    </source>
</evidence>
<dbReference type="GO" id="GO:0005634">
    <property type="term" value="C:nucleus"/>
    <property type="evidence" value="ECO:0007669"/>
    <property type="project" value="TreeGrafter"/>
</dbReference>
<dbReference type="EC" id="2.1.1.37" evidence="1"/>
<comment type="caution">
    <text evidence="8">The sequence shown here is derived from an EMBL/GenBank/DDBJ whole genome shotgun (WGS) entry which is preliminary data.</text>
</comment>
<dbReference type="Gene3D" id="3.90.120.10">
    <property type="entry name" value="DNA Methylase, subunit A, domain 2"/>
    <property type="match status" value="2"/>
</dbReference>
<dbReference type="OrthoDB" id="5376140at2759"/>
<dbReference type="Gene3D" id="2.30.30.490">
    <property type="match status" value="2"/>
</dbReference>
<keyword evidence="9" id="KW-1185">Reference proteome</keyword>
<dbReference type="PANTHER" id="PTHR10629">
    <property type="entry name" value="CYTOSINE-SPECIFIC METHYLTRANSFERASE"/>
    <property type="match status" value="1"/>
</dbReference>
<dbReference type="PROSITE" id="PS51679">
    <property type="entry name" value="SAM_MT_C5"/>
    <property type="match status" value="1"/>
</dbReference>
<evidence type="ECO:0000256" key="4">
    <source>
        <dbReference type="ARBA" id="ARBA00022691"/>
    </source>
</evidence>
<evidence type="ECO:0000256" key="6">
    <source>
        <dbReference type="RuleBase" id="RU000416"/>
    </source>
</evidence>